<keyword evidence="2" id="KW-1185">Reference proteome</keyword>
<reference evidence="1 2" key="1">
    <citation type="submission" date="2014-04" db="EMBL/GenBank/DDBJ databases">
        <authorList>
            <consortium name="DOE Joint Genome Institute"/>
            <person name="Kuo A."/>
            <person name="Kohler A."/>
            <person name="Nagy L.G."/>
            <person name="Floudas D."/>
            <person name="Copeland A."/>
            <person name="Barry K.W."/>
            <person name="Cichocki N."/>
            <person name="Veneault-Fourrey C."/>
            <person name="LaButti K."/>
            <person name="Lindquist E.A."/>
            <person name="Lipzen A."/>
            <person name="Lundell T."/>
            <person name="Morin E."/>
            <person name="Murat C."/>
            <person name="Sun H."/>
            <person name="Tunlid A."/>
            <person name="Henrissat B."/>
            <person name="Grigoriev I.V."/>
            <person name="Hibbett D.S."/>
            <person name="Martin F."/>
            <person name="Nordberg H.P."/>
            <person name="Cantor M.N."/>
            <person name="Hua S.X."/>
        </authorList>
    </citation>
    <scope>NUCLEOTIDE SEQUENCE [LARGE SCALE GENOMIC DNA]</scope>
    <source>
        <strain evidence="1 2">LaAM-08-1</strain>
    </source>
</reference>
<protein>
    <submittedName>
        <fullName evidence="1">Uncharacterized protein</fullName>
    </submittedName>
</protein>
<evidence type="ECO:0000313" key="1">
    <source>
        <dbReference type="EMBL" id="KIJ90065.1"/>
    </source>
</evidence>
<gene>
    <name evidence="1" type="ORF">K443DRAFT_15554</name>
</gene>
<dbReference type="HOGENOM" id="CLU_3069060_0_0_1"/>
<accession>A0A0C9WL82</accession>
<dbReference type="AlphaFoldDB" id="A0A0C9WL82"/>
<proteinExistence type="predicted"/>
<dbReference type="EMBL" id="KN839301">
    <property type="protein sequence ID" value="KIJ90065.1"/>
    <property type="molecule type" value="Genomic_DNA"/>
</dbReference>
<organism evidence="1 2">
    <name type="scientific">Laccaria amethystina LaAM-08-1</name>
    <dbReference type="NCBI Taxonomy" id="1095629"/>
    <lineage>
        <taxon>Eukaryota</taxon>
        <taxon>Fungi</taxon>
        <taxon>Dikarya</taxon>
        <taxon>Basidiomycota</taxon>
        <taxon>Agaricomycotina</taxon>
        <taxon>Agaricomycetes</taxon>
        <taxon>Agaricomycetidae</taxon>
        <taxon>Agaricales</taxon>
        <taxon>Agaricineae</taxon>
        <taxon>Hydnangiaceae</taxon>
        <taxon>Laccaria</taxon>
    </lineage>
</organism>
<dbReference type="Proteomes" id="UP000054477">
    <property type="component" value="Unassembled WGS sequence"/>
</dbReference>
<sequence length="53" mass="6000">MPDKSLFTEKVSDDSVRRRFPPFPVVHCNYRTNYGCGGEAEDHDKGEPGRTLS</sequence>
<evidence type="ECO:0000313" key="2">
    <source>
        <dbReference type="Proteomes" id="UP000054477"/>
    </source>
</evidence>
<name>A0A0C9WL82_9AGAR</name>
<reference evidence="2" key="2">
    <citation type="submission" date="2015-01" db="EMBL/GenBank/DDBJ databases">
        <title>Evolutionary Origins and Diversification of the Mycorrhizal Mutualists.</title>
        <authorList>
            <consortium name="DOE Joint Genome Institute"/>
            <consortium name="Mycorrhizal Genomics Consortium"/>
            <person name="Kohler A."/>
            <person name="Kuo A."/>
            <person name="Nagy L.G."/>
            <person name="Floudas D."/>
            <person name="Copeland A."/>
            <person name="Barry K.W."/>
            <person name="Cichocki N."/>
            <person name="Veneault-Fourrey C."/>
            <person name="LaButti K."/>
            <person name="Lindquist E.A."/>
            <person name="Lipzen A."/>
            <person name="Lundell T."/>
            <person name="Morin E."/>
            <person name="Murat C."/>
            <person name="Riley R."/>
            <person name="Ohm R."/>
            <person name="Sun H."/>
            <person name="Tunlid A."/>
            <person name="Henrissat B."/>
            <person name="Grigoriev I.V."/>
            <person name="Hibbett D.S."/>
            <person name="Martin F."/>
        </authorList>
    </citation>
    <scope>NUCLEOTIDE SEQUENCE [LARGE SCALE GENOMIC DNA]</scope>
    <source>
        <strain evidence="2">LaAM-08-1</strain>
    </source>
</reference>